<accession>A0ABV5AR80</accession>
<gene>
    <name evidence="1" type="ORF">ACE41H_07970</name>
</gene>
<sequence length="111" mass="13146">MDIQQILTELSLKTNQIAARLSEVTYQELEIFTQHREELVQQLLELQFKPTEDQKKQIASILSYDPEIKSRMEFFKNEAARFLERQGAIKTQQAAYQQMYIPGSLFFDNRK</sequence>
<comment type="caution">
    <text evidence="1">The sequence shown here is derived from an EMBL/GenBank/DDBJ whole genome shotgun (WGS) entry which is preliminary data.</text>
</comment>
<organism evidence="1 2">
    <name type="scientific">Paenibacillus enshidis</name>
    <dbReference type="NCBI Taxonomy" id="1458439"/>
    <lineage>
        <taxon>Bacteria</taxon>
        <taxon>Bacillati</taxon>
        <taxon>Bacillota</taxon>
        <taxon>Bacilli</taxon>
        <taxon>Bacillales</taxon>
        <taxon>Paenibacillaceae</taxon>
        <taxon>Paenibacillus</taxon>
    </lineage>
</organism>
<evidence type="ECO:0008006" key="3">
    <source>
        <dbReference type="Google" id="ProtNLM"/>
    </source>
</evidence>
<name>A0ABV5AR80_9BACL</name>
<reference evidence="1 2" key="1">
    <citation type="submission" date="2024-09" db="EMBL/GenBank/DDBJ databases">
        <title>Paenibacillus zeirhizospherea sp. nov., isolated from surface of the maize (Zea mays) roots in a horticulture field, Hungary.</title>
        <authorList>
            <person name="Marton D."/>
            <person name="Farkas M."/>
            <person name="Bedics A."/>
            <person name="Toth E."/>
            <person name="Tancsics A."/>
            <person name="Boka K."/>
            <person name="Maroti G."/>
            <person name="Kriszt B."/>
            <person name="Cserhati M."/>
        </authorList>
    </citation>
    <scope>NUCLEOTIDE SEQUENCE [LARGE SCALE GENOMIC DNA]</scope>
    <source>
        <strain evidence="1 2">KCTC 33519</strain>
    </source>
</reference>
<dbReference type="EMBL" id="JBHHMI010000005">
    <property type="protein sequence ID" value="MFB5266721.1"/>
    <property type="molecule type" value="Genomic_DNA"/>
</dbReference>
<keyword evidence="2" id="KW-1185">Reference proteome</keyword>
<protein>
    <recommendedName>
        <fullName evidence="3">Flagellar protein FliT</fullName>
    </recommendedName>
</protein>
<proteinExistence type="predicted"/>
<evidence type="ECO:0000313" key="1">
    <source>
        <dbReference type="EMBL" id="MFB5266721.1"/>
    </source>
</evidence>
<dbReference type="RefSeq" id="WP_375354605.1">
    <property type="nucleotide sequence ID" value="NZ_JBHHMI010000005.1"/>
</dbReference>
<evidence type="ECO:0000313" key="2">
    <source>
        <dbReference type="Proteomes" id="UP001580346"/>
    </source>
</evidence>
<dbReference type="Proteomes" id="UP001580346">
    <property type="component" value="Unassembled WGS sequence"/>
</dbReference>